<dbReference type="OrthoDB" id="5480566at2"/>
<dbReference type="Proteomes" id="UP000267223">
    <property type="component" value="Unassembled WGS sequence"/>
</dbReference>
<proteinExistence type="predicted"/>
<reference evidence="2 3" key="1">
    <citation type="submission" date="2018-11" db="EMBL/GenBank/DDBJ databases">
        <title>Draft genome sequence of Ferruginibacter sp. BO-59.</title>
        <authorList>
            <person name="Im W.T."/>
        </authorList>
    </citation>
    <scope>NUCLEOTIDE SEQUENCE [LARGE SCALE GENOMIC DNA]</scope>
    <source>
        <strain evidence="2 3">BO-59</strain>
    </source>
</reference>
<dbReference type="Gene3D" id="3.30.750.44">
    <property type="match status" value="1"/>
</dbReference>
<dbReference type="GO" id="GO:0004175">
    <property type="term" value="F:endopeptidase activity"/>
    <property type="evidence" value="ECO:0007669"/>
    <property type="project" value="TreeGrafter"/>
</dbReference>
<dbReference type="PANTHER" id="PTHR32060:SF22">
    <property type="entry name" value="CARBOXYL-TERMINAL-PROCESSING PEPTIDASE 3, CHLOROPLASTIC"/>
    <property type="match status" value="1"/>
</dbReference>
<dbReference type="PANTHER" id="PTHR32060">
    <property type="entry name" value="TAIL-SPECIFIC PROTEASE"/>
    <property type="match status" value="1"/>
</dbReference>
<comment type="caution">
    <text evidence="2">The sequence shown here is derived from an EMBL/GenBank/DDBJ whole genome shotgun (WGS) entry which is preliminary data.</text>
</comment>
<protein>
    <recommendedName>
        <fullName evidence="1">Tail specific protease domain-containing protein</fullName>
    </recommendedName>
</protein>
<organism evidence="2 3">
    <name type="scientific">Hanamia caeni</name>
    <dbReference type="NCBI Taxonomy" id="2294116"/>
    <lineage>
        <taxon>Bacteria</taxon>
        <taxon>Pseudomonadati</taxon>
        <taxon>Bacteroidota</taxon>
        <taxon>Chitinophagia</taxon>
        <taxon>Chitinophagales</taxon>
        <taxon>Chitinophagaceae</taxon>
        <taxon>Hanamia</taxon>
    </lineage>
</organism>
<dbReference type="Pfam" id="PF03572">
    <property type="entry name" value="Peptidase_S41"/>
    <property type="match status" value="1"/>
</dbReference>
<name>A0A3M9NHL5_9BACT</name>
<evidence type="ECO:0000313" key="3">
    <source>
        <dbReference type="Proteomes" id="UP000267223"/>
    </source>
</evidence>
<keyword evidence="3" id="KW-1185">Reference proteome</keyword>
<dbReference type="InterPro" id="IPR029045">
    <property type="entry name" value="ClpP/crotonase-like_dom_sf"/>
</dbReference>
<dbReference type="RefSeq" id="WP_123120611.1">
    <property type="nucleotide sequence ID" value="NZ_RJJR01000007.1"/>
</dbReference>
<dbReference type="GO" id="GO:0008236">
    <property type="term" value="F:serine-type peptidase activity"/>
    <property type="evidence" value="ECO:0007669"/>
    <property type="project" value="InterPro"/>
</dbReference>
<accession>A0A3M9NHL5</accession>
<dbReference type="Gene3D" id="3.90.226.10">
    <property type="entry name" value="2-enoyl-CoA Hydratase, Chain A, domain 1"/>
    <property type="match status" value="1"/>
</dbReference>
<evidence type="ECO:0000313" key="2">
    <source>
        <dbReference type="EMBL" id="RNI36693.1"/>
    </source>
</evidence>
<dbReference type="SUPFAM" id="SSF52096">
    <property type="entry name" value="ClpP/crotonase"/>
    <property type="match status" value="1"/>
</dbReference>
<dbReference type="GO" id="GO:0006508">
    <property type="term" value="P:proteolysis"/>
    <property type="evidence" value="ECO:0007669"/>
    <property type="project" value="InterPro"/>
</dbReference>
<feature type="domain" description="Tail specific protease" evidence="1">
    <location>
        <begin position="204"/>
        <end position="427"/>
    </location>
</feature>
<dbReference type="SMART" id="SM00245">
    <property type="entry name" value="TSPc"/>
    <property type="match status" value="1"/>
</dbReference>
<dbReference type="EMBL" id="RJJR01000007">
    <property type="protein sequence ID" value="RNI36693.1"/>
    <property type="molecule type" value="Genomic_DNA"/>
</dbReference>
<dbReference type="AlphaFoldDB" id="A0A3M9NHL5"/>
<gene>
    <name evidence="2" type="ORF">EFY79_10225</name>
</gene>
<evidence type="ECO:0000259" key="1">
    <source>
        <dbReference type="SMART" id="SM00245"/>
    </source>
</evidence>
<dbReference type="InterPro" id="IPR005151">
    <property type="entry name" value="Tail-specific_protease"/>
</dbReference>
<sequence length="451" mass="52403">MTRQHITIVFFLIFCNAVSFSQSINDGLKIIDPSLFKKDFLVFKTALKQSYPSLYRYNDKKTIDKLFDSCYSEINQTTTEVKFYSIIKFLLSSLEDGHLYCSPSDEFRKYYDEYETYFPLQLKFIRNNAFVVCSKKTYLVPGTQILSINGIPINTIRKNLFQYIVSDGAIQTKKYYILSNTFWFYYNMVYGQKSFFNIKYKEKNRKIDSTIVNSELKENIECDKNNLPQEKNLQLSFPSHKIALLTIKTFIYQELSENKEDFPTFLQSAFKEIKEKRIDKLIIDLRGNGGGRDIYGSLLYSYLTDKNFRYYASLETTKRKLTAEEHPNLQTQIPNENNFTGKVFFLINGLSFSATAEFCSIARSNKRGKFIGEETGGGYYGNTSGKFVDTTLPNSKITISIPTTKYIMAVQKEKFRDRGIIPDYIVKPNISDIIENKDVQLNFAIKIARQK</sequence>